<accession>A0A9D5DPW6</accession>
<keyword evidence="8" id="KW-0496">Mitochondrion</keyword>
<dbReference type="Gene3D" id="1.50.40.10">
    <property type="entry name" value="Mitochondrial carrier domain"/>
    <property type="match status" value="1"/>
</dbReference>
<dbReference type="Pfam" id="PF00153">
    <property type="entry name" value="Mito_carr"/>
    <property type="match status" value="3"/>
</dbReference>
<dbReference type="InterPro" id="IPR018108">
    <property type="entry name" value="MCP_transmembrane"/>
</dbReference>
<dbReference type="PANTHER" id="PTHR45760">
    <property type="entry name" value="FI19922P1-RELATED"/>
    <property type="match status" value="1"/>
</dbReference>
<keyword evidence="6" id="KW-0999">Mitochondrion inner membrane</keyword>
<evidence type="ECO:0000256" key="1">
    <source>
        <dbReference type="ARBA" id="ARBA00004448"/>
    </source>
</evidence>
<dbReference type="SUPFAM" id="SSF103506">
    <property type="entry name" value="Mitochondrial carrier"/>
    <property type="match status" value="1"/>
</dbReference>
<keyword evidence="7 12" id="KW-1133">Transmembrane helix</keyword>
<dbReference type="EMBL" id="JAPCXC010000013">
    <property type="protein sequence ID" value="KAJ1611596.1"/>
    <property type="molecule type" value="Genomic_DNA"/>
</dbReference>
<evidence type="ECO:0000256" key="3">
    <source>
        <dbReference type="ARBA" id="ARBA00022448"/>
    </source>
</evidence>
<dbReference type="Proteomes" id="UP001067231">
    <property type="component" value="Unassembled WGS sequence"/>
</dbReference>
<organism evidence="13">
    <name type="scientific">Cryptosporidium canis</name>
    <dbReference type="NCBI Taxonomy" id="195482"/>
    <lineage>
        <taxon>Eukaryota</taxon>
        <taxon>Sar</taxon>
        <taxon>Alveolata</taxon>
        <taxon>Apicomplexa</taxon>
        <taxon>Conoidasida</taxon>
        <taxon>Coccidia</taxon>
        <taxon>Eucoccidiorida</taxon>
        <taxon>Eimeriorina</taxon>
        <taxon>Cryptosporidiidae</taxon>
        <taxon>Cryptosporidium</taxon>
    </lineage>
</organism>
<dbReference type="AlphaFoldDB" id="A0A9D5DPW6"/>
<dbReference type="InterPro" id="IPR002067">
    <property type="entry name" value="MCP"/>
</dbReference>
<evidence type="ECO:0000256" key="9">
    <source>
        <dbReference type="ARBA" id="ARBA00023136"/>
    </source>
</evidence>
<feature type="repeat" description="Solcar" evidence="10">
    <location>
        <begin position="120"/>
        <end position="216"/>
    </location>
</feature>
<protein>
    <submittedName>
        <fullName evidence="13">Mitochondrial carrier protein MRS2</fullName>
    </submittedName>
</protein>
<dbReference type="InterPro" id="IPR023395">
    <property type="entry name" value="MCP_dom_sf"/>
</dbReference>
<dbReference type="PANTHER" id="PTHR45760:SF2">
    <property type="entry name" value="FI19922P1-RELATED"/>
    <property type="match status" value="1"/>
</dbReference>
<keyword evidence="9 10" id="KW-0472">Membrane</keyword>
<evidence type="ECO:0000256" key="10">
    <source>
        <dbReference type="PROSITE-ProRule" id="PRU00282"/>
    </source>
</evidence>
<evidence type="ECO:0000256" key="5">
    <source>
        <dbReference type="ARBA" id="ARBA00022737"/>
    </source>
</evidence>
<dbReference type="GO" id="GO:1990542">
    <property type="term" value="P:mitochondrial transmembrane transport"/>
    <property type="evidence" value="ECO:0007669"/>
    <property type="project" value="InterPro"/>
</dbReference>
<evidence type="ECO:0000256" key="8">
    <source>
        <dbReference type="ARBA" id="ARBA00023128"/>
    </source>
</evidence>
<keyword evidence="4 10" id="KW-0812">Transmembrane</keyword>
<comment type="similarity">
    <text evidence="2 11">Belongs to the mitochondrial carrier (TC 2.A.29) family.</text>
</comment>
<keyword evidence="5" id="KW-0677">Repeat</keyword>
<evidence type="ECO:0000256" key="4">
    <source>
        <dbReference type="ARBA" id="ARBA00022692"/>
    </source>
</evidence>
<dbReference type="PROSITE" id="PS50920">
    <property type="entry name" value="SOLCAR"/>
    <property type="match status" value="2"/>
</dbReference>
<gene>
    <name evidence="13" type="ORF">OJ253_816</name>
</gene>
<evidence type="ECO:0000256" key="11">
    <source>
        <dbReference type="RuleBase" id="RU000488"/>
    </source>
</evidence>
<evidence type="ECO:0000256" key="2">
    <source>
        <dbReference type="ARBA" id="ARBA00006375"/>
    </source>
</evidence>
<comment type="caution">
    <text evidence="13">The sequence shown here is derived from an EMBL/GenBank/DDBJ whole genome shotgun (WGS) entry which is preliminary data.</text>
</comment>
<evidence type="ECO:0000256" key="6">
    <source>
        <dbReference type="ARBA" id="ARBA00022792"/>
    </source>
</evidence>
<comment type="subcellular location">
    <subcellularLocation>
        <location evidence="1">Mitochondrion inner membrane</location>
        <topology evidence="1">Multi-pass membrane protein</topology>
    </subcellularLocation>
</comment>
<evidence type="ECO:0000256" key="12">
    <source>
        <dbReference type="SAM" id="Phobius"/>
    </source>
</evidence>
<feature type="repeat" description="Solcar" evidence="10">
    <location>
        <begin position="227"/>
        <end position="317"/>
    </location>
</feature>
<evidence type="ECO:0000313" key="13">
    <source>
        <dbReference type="EMBL" id="KAJ1611596.1"/>
    </source>
</evidence>
<evidence type="ECO:0000256" key="7">
    <source>
        <dbReference type="ARBA" id="ARBA00022989"/>
    </source>
</evidence>
<dbReference type="OrthoDB" id="409586at2759"/>
<feature type="transmembrane region" description="Helical" evidence="12">
    <location>
        <begin position="91"/>
        <end position="117"/>
    </location>
</feature>
<sequence>MDGRPRLKERKDEGTRGLRSPIGLTFLNGLAVSLACTPLDVIKNYWIYRDSSQVLSHGLSDQGGERLIQGIRGVNTWRVIRELYKYRGLGTFWTGLLPTMMFNIPSNIIFLNTYYYLLNTMGFSPGIAGVKARTITTLFVSPMEFIRTRVQAQIGSELYWNINGAGGRVNKLKSPILDSMKCLSVHQLWSGLWITILRDVPFTAVYWTLTERLRERMVPAGDSENGTRTLRLFSIAAFSGTVATLVSHPLDIIKTNIQTHSFNQSLLGRGPISPRKMVSSLFQKRGLGYFYTGLFPRIIKIVPSCAISLALFELCRN</sequence>
<dbReference type="GO" id="GO:0005743">
    <property type="term" value="C:mitochondrial inner membrane"/>
    <property type="evidence" value="ECO:0007669"/>
    <property type="project" value="UniProtKB-SubCell"/>
</dbReference>
<name>A0A9D5DPW6_9CRYT</name>
<proteinExistence type="inferred from homology"/>
<dbReference type="PRINTS" id="PR00926">
    <property type="entry name" value="MITOCARRIER"/>
</dbReference>
<dbReference type="InterPro" id="IPR045315">
    <property type="entry name" value="Mtm1-like"/>
</dbReference>
<reference evidence="13" key="1">
    <citation type="submission" date="2022-10" db="EMBL/GenBank/DDBJ databases">
        <title>Adaptive evolution leads to modifications in subtelomeric GC content in a zoonotic Cryptosporidium species.</title>
        <authorList>
            <person name="Li J."/>
            <person name="Feng Y."/>
            <person name="Xiao L."/>
        </authorList>
    </citation>
    <scope>NUCLEOTIDE SEQUENCE</scope>
    <source>
        <strain evidence="13">33844</strain>
    </source>
</reference>
<keyword evidence="3 11" id="KW-0813">Transport</keyword>